<dbReference type="PROSITE" id="PS51194">
    <property type="entry name" value="HELICASE_CTER"/>
    <property type="match status" value="1"/>
</dbReference>
<evidence type="ECO:0000313" key="5">
    <source>
        <dbReference type="EMBL" id="HDP15113.1"/>
    </source>
</evidence>
<evidence type="ECO:0000256" key="2">
    <source>
        <dbReference type="ARBA" id="ARBA00022840"/>
    </source>
</evidence>
<dbReference type="PROSITE" id="PS51192">
    <property type="entry name" value="HELICASE_ATP_BIND_1"/>
    <property type="match status" value="1"/>
</dbReference>
<evidence type="ECO:0000256" key="1">
    <source>
        <dbReference type="ARBA" id="ARBA00022741"/>
    </source>
</evidence>
<dbReference type="SUPFAM" id="SSF52540">
    <property type="entry name" value="P-loop containing nucleoside triphosphate hydrolases"/>
    <property type="match status" value="1"/>
</dbReference>
<name>A0A7C1GRT2_9CREN</name>
<dbReference type="PANTHER" id="PTHR47957">
    <property type="entry name" value="ATP-DEPENDENT HELICASE HRQ1"/>
    <property type="match status" value="1"/>
</dbReference>
<dbReference type="GO" id="GO:0003676">
    <property type="term" value="F:nucleic acid binding"/>
    <property type="evidence" value="ECO:0007669"/>
    <property type="project" value="InterPro"/>
</dbReference>
<feature type="domain" description="Helicase ATP-binding" evidence="3">
    <location>
        <begin position="61"/>
        <end position="244"/>
    </location>
</feature>
<feature type="domain" description="Helicase C-terminal" evidence="4">
    <location>
        <begin position="324"/>
        <end position="470"/>
    </location>
</feature>
<dbReference type="InterPro" id="IPR011545">
    <property type="entry name" value="DEAD/DEAH_box_helicase_dom"/>
</dbReference>
<dbReference type="AlphaFoldDB" id="A0A7C1GRT2"/>
<sequence>MLNSETLLDKLSYYYTTGEEQESEPETLETTFSELFGISGAEGLLGKLLTRKIYVHQLRALQALTEGKNIILRAGTGSGKTEAWFIYAWKHRKKTLAIYPTLALASDQLKRIEDYSRNLGLTTARIDSTSKEQLLRDGKKISTLRGELKEADIVVTNPAFMLMEIKRIATKPSSSILYAFLNNLDLIVIDEVDFYSPREIALLYSMLKILSEIRQQLQVAVLTAGISNPEELCAMLTETTSRECVIIEGKPFKRRNKYILVLGKNLEELWKFVQEHAYLLEEAGVGEDIKRSLKDFDLFKKNLYKIVEVFRALGVDVPSPFIDPVEIVSSYLEDDVVTVVFTRSIESAEDLYRKLRSRLSEKNLELVATHHHLVSKRQREEIEEKARKGEIKVIISPKTLAQGIDIGTIARIIHLGLPEDVREFYQKEGRKGRRLEQEFTESIIIPVSRWDRELLSRGVDAFFSWVKSPLEITLINKDNKYAYLFYYLYKVKARQELSRSEAEFLQSLGLLEGNRLTKRGEQAWYYINFYEYAPPFGVKRVFKIDSTEKYLEDVSFSDLVEKFQVGCFDYTSDGIVANIQIGGSKGRVVRKIEVYPLSEQLLYSHDALAYTIEEYKKTKIQWGEQPGLHRDFYRGLLRSEAVSNVIPPTTGFGMYIKLPYKVLWIMESERGQVYDLSGKTLILHRRKVIEVPGFVAGRYSDFTYGELYELDSREDINKIRLGLATLSVFLREKYNLPLWTFSYSLSSFGGRKTLVLWEEECAGYIEKLDWAKIYNEIDGFAPSDLSEIYLLQRDEEAHVEWVSLSGSWDIAKMFAKRVLEYILAKNKIRLQFGGKEFFVPKPGRHLKVLSMETLQIPLTETGEVLRTYLCIYDGEEAKVSSFDKYYYKASGPVDTVNNTLMNLVNSGFKILVYDLDRVRSELHNSGLTYQAALLSGLIQLNLVIDLKQRAEEKFGSPATLLTIRQFLGSDAYRAIRVTQPIRLEDLELKITNLQLKVKNSRKIYPDMVSETYDEFFKKFVEENARIIYLLWLLLGQKEEQT</sequence>
<keyword evidence="5" id="KW-0378">Hydrolase</keyword>
<dbReference type="EMBL" id="DSAY01000091">
    <property type="protein sequence ID" value="HDP15113.1"/>
    <property type="molecule type" value="Genomic_DNA"/>
</dbReference>
<dbReference type="SMART" id="SM00487">
    <property type="entry name" value="DEXDc"/>
    <property type="match status" value="1"/>
</dbReference>
<dbReference type="Pfam" id="PF00271">
    <property type="entry name" value="Helicase_C"/>
    <property type="match status" value="1"/>
</dbReference>
<keyword evidence="5" id="KW-0347">Helicase</keyword>
<reference evidence="5" key="1">
    <citation type="journal article" date="2020" name="mSystems">
        <title>Genome- and Community-Level Interaction Insights into Carbon Utilization and Element Cycling Functions of Hydrothermarchaeota in Hydrothermal Sediment.</title>
        <authorList>
            <person name="Zhou Z."/>
            <person name="Liu Y."/>
            <person name="Xu W."/>
            <person name="Pan J."/>
            <person name="Luo Z.H."/>
            <person name="Li M."/>
        </authorList>
    </citation>
    <scope>NUCLEOTIDE SEQUENCE [LARGE SCALE GENOMIC DNA]</scope>
    <source>
        <strain evidence="5">SpSt-116</strain>
    </source>
</reference>
<evidence type="ECO:0000259" key="3">
    <source>
        <dbReference type="PROSITE" id="PS51192"/>
    </source>
</evidence>
<protein>
    <submittedName>
        <fullName evidence="5">DEAD/DEAH box helicase</fullName>
    </submittedName>
</protein>
<dbReference type="GO" id="GO:0036297">
    <property type="term" value="P:interstrand cross-link repair"/>
    <property type="evidence" value="ECO:0007669"/>
    <property type="project" value="TreeGrafter"/>
</dbReference>
<organism evidence="5">
    <name type="scientific">Thermofilum adornatum</name>
    <dbReference type="NCBI Taxonomy" id="1365176"/>
    <lineage>
        <taxon>Archaea</taxon>
        <taxon>Thermoproteota</taxon>
        <taxon>Thermoprotei</taxon>
        <taxon>Thermofilales</taxon>
        <taxon>Thermofilaceae</taxon>
        <taxon>Thermofilum</taxon>
    </lineage>
</organism>
<dbReference type="Pfam" id="PF00270">
    <property type="entry name" value="DEAD"/>
    <property type="match status" value="1"/>
</dbReference>
<dbReference type="PANTHER" id="PTHR47957:SF3">
    <property type="entry name" value="ATP-DEPENDENT HELICASE HRQ1"/>
    <property type="match status" value="1"/>
</dbReference>
<gene>
    <name evidence="5" type="ORF">ENN26_04965</name>
</gene>
<accession>A0A7C1GRT2</accession>
<dbReference type="InterPro" id="IPR014001">
    <property type="entry name" value="Helicase_ATP-bd"/>
</dbReference>
<dbReference type="GO" id="GO:0005524">
    <property type="term" value="F:ATP binding"/>
    <property type="evidence" value="ECO:0007669"/>
    <property type="project" value="UniProtKB-KW"/>
</dbReference>
<dbReference type="Gene3D" id="3.40.50.300">
    <property type="entry name" value="P-loop containing nucleotide triphosphate hydrolases"/>
    <property type="match status" value="2"/>
</dbReference>
<dbReference type="InterPro" id="IPR027417">
    <property type="entry name" value="P-loop_NTPase"/>
</dbReference>
<keyword evidence="1" id="KW-0547">Nucleotide-binding</keyword>
<dbReference type="SMART" id="SM00490">
    <property type="entry name" value="HELICc"/>
    <property type="match status" value="1"/>
</dbReference>
<comment type="caution">
    <text evidence="5">The sequence shown here is derived from an EMBL/GenBank/DDBJ whole genome shotgun (WGS) entry which is preliminary data.</text>
</comment>
<dbReference type="GO" id="GO:0043138">
    <property type="term" value="F:3'-5' DNA helicase activity"/>
    <property type="evidence" value="ECO:0007669"/>
    <property type="project" value="TreeGrafter"/>
</dbReference>
<dbReference type="InterPro" id="IPR001650">
    <property type="entry name" value="Helicase_C-like"/>
</dbReference>
<keyword evidence="2" id="KW-0067">ATP-binding</keyword>
<evidence type="ECO:0000259" key="4">
    <source>
        <dbReference type="PROSITE" id="PS51194"/>
    </source>
</evidence>
<dbReference type="GO" id="GO:0006289">
    <property type="term" value="P:nucleotide-excision repair"/>
    <property type="evidence" value="ECO:0007669"/>
    <property type="project" value="TreeGrafter"/>
</dbReference>
<proteinExistence type="predicted"/>